<proteinExistence type="predicted"/>
<dbReference type="OrthoDB" id="582337at2"/>
<keyword evidence="4 6" id="KW-1133">Transmembrane helix</keyword>
<evidence type="ECO:0000256" key="4">
    <source>
        <dbReference type="ARBA" id="ARBA00022989"/>
    </source>
</evidence>
<dbReference type="Proteomes" id="UP000297900">
    <property type="component" value="Unassembled WGS sequence"/>
</dbReference>
<dbReference type="PANTHER" id="PTHR34187">
    <property type="entry name" value="FGR18P"/>
    <property type="match status" value="1"/>
</dbReference>
<keyword evidence="3 6" id="KW-0812">Transmembrane</keyword>
<evidence type="ECO:0000256" key="1">
    <source>
        <dbReference type="ARBA" id="ARBA00004651"/>
    </source>
</evidence>
<comment type="subcellular location">
    <subcellularLocation>
        <location evidence="1">Cell membrane</location>
        <topology evidence="1">Multi-pass membrane protein</topology>
    </subcellularLocation>
</comment>
<evidence type="ECO:0000256" key="5">
    <source>
        <dbReference type="ARBA" id="ARBA00023136"/>
    </source>
</evidence>
<evidence type="ECO:0000256" key="3">
    <source>
        <dbReference type="ARBA" id="ARBA00022692"/>
    </source>
</evidence>
<feature type="transmembrane region" description="Helical" evidence="6">
    <location>
        <begin position="132"/>
        <end position="155"/>
    </location>
</feature>
<keyword evidence="9" id="KW-1185">Reference proteome</keyword>
<evidence type="ECO:0000256" key="6">
    <source>
        <dbReference type="SAM" id="Phobius"/>
    </source>
</evidence>
<dbReference type="InterPro" id="IPR003807">
    <property type="entry name" value="DUF202"/>
</dbReference>
<comment type="caution">
    <text evidence="8">The sequence shown here is derived from an EMBL/GenBank/DDBJ whole genome shotgun (WGS) entry which is preliminary data.</text>
</comment>
<keyword evidence="5 6" id="KW-0472">Membrane</keyword>
<feature type="domain" description="DUF202" evidence="7">
    <location>
        <begin position="49"/>
        <end position="119"/>
    </location>
</feature>
<dbReference type="GO" id="GO:0005886">
    <property type="term" value="C:plasma membrane"/>
    <property type="evidence" value="ECO:0007669"/>
    <property type="project" value="UniProtKB-SubCell"/>
</dbReference>
<evidence type="ECO:0000313" key="9">
    <source>
        <dbReference type="Proteomes" id="UP000297900"/>
    </source>
</evidence>
<dbReference type="PANTHER" id="PTHR34187:SF2">
    <property type="entry name" value="DUF202 DOMAIN-CONTAINING PROTEIN"/>
    <property type="match status" value="1"/>
</dbReference>
<protein>
    <submittedName>
        <fullName evidence="8">DUF202 domain-containing protein</fullName>
    </submittedName>
</protein>
<evidence type="ECO:0000256" key="2">
    <source>
        <dbReference type="ARBA" id="ARBA00022475"/>
    </source>
</evidence>
<keyword evidence="2" id="KW-1003">Cell membrane</keyword>
<accession>A0A4Y8M218</accession>
<reference evidence="8 9" key="1">
    <citation type="submission" date="2019-03" db="EMBL/GenBank/DDBJ databases">
        <title>Cohnella endophytica sp. nov., a novel endophytic bacterium isolated from bark of Sonneratia apetala.</title>
        <authorList>
            <person name="Tuo L."/>
        </authorList>
    </citation>
    <scope>NUCLEOTIDE SEQUENCE [LARGE SCALE GENOMIC DNA]</scope>
    <source>
        <strain evidence="8 9">CCTCC AB 208254</strain>
    </source>
</reference>
<dbReference type="InterPro" id="IPR052053">
    <property type="entry name" value="IM_YidH-like"/>
</dbReference>
<sequence length="156" mass="17435">MTCDRQPKCDAKGDRILYFKNATIEESILDERRTSGLRDSSNDSKFVQQHLANERTFLAWVRTSLTIIGIGFLAAGLVFQSSPYNHFAHWLASIVGFGAVILGVCILTLATRDFFMKQKGINSDNFRSPTTLIWLIFVSLGIIGMLLIGLVFIMLS</sequence>
<dbReference type="Pfam" id="PF02656">
    <property type="entry name" value="DUF202"/>
    <property type="match status" value="1"/>
</dbReference>
<organism evidence="8 9">
    <name type="scientific">Cohnella luojiensis</name>
    <dbReference type="NCBI Taxonomy" id="652876"/>
    <lineage>
        <taxon>Bacteria</taxon>
        <taxon>Bacillati</taxon>
        <taxon>Bacillota</taxon>
        <taxon>Bacilli</taxon>
        <taxon>Bacillales</taxon>
        <taxon>Paenibacillaceae</taxon>
        <taxon>Cohnella</taxon>
    </lineage>
</organism>
<evidence type="ECO:0000313" key="8">
    <source>
        <dbReference type="EMBL" id="TFE27807.1"/>
    </source>
</evidence>
<dbReference type="RefSeq" id="WP_135151754.1">
    <property type="nucleotide sequence ID" value="NZ_SOMN01000008.1"/>
</dbReference>
<feature type="transmembrane region" description="Helical" evidence="6">
    <location>
        <begin position="57"/>
        <end position="78"/>
    </location>
</feature>
<dbReference type="EMBL" id="SOMN01000008">
    <property type="protein sequence ID" value="TFE27807.1"/>
    <property type="molecule type" value="Genomic_DNA"/>
</dbReference>
<dbReference type="AlphaFoldDB" id="A0A4Y8M218"/>
<evidence type="ECO:0000259" key="7">
    <source>
        <dbReference type="Pfam" id="PF02656"/>
    </source>
</evidence>
<name>A0A4Y8M218_9BACL</name>
<feature type="transmembrane region" description="Helical" evidence="6">
    <location>
        <begin position="90"/>
        <end position="111"/>
    </location>
</feature>
<gene>
    <name evidence="8" type="ORF">E2980_08455</name>
</gene>